<organism evidence="3 4">
    <name type="scientific">Nitrosomonas mobilis</name>
    <dbReference type="NCBI Taxonomy" id="51642"/>
    <lineage>
        <taxon>Bacteria</taxon>
        <taxon>Pseudomonadati</taxon>
        <taxon>Pseudomonadota</taxon>
        <taxon>Betaproteobacteria</taxon>
        <taxon>Nitrosomonadales</taxon>
        <taxon>Nitrosomonadaceae</taxon>
        <taxon>Nitrosomonas</taxon>
    </lineage>
</organism>
<dbReference type="Proteomes" id="UP000198729">
    <property type="component" value="Unassembled WGS sequence"/>
</dbReference>
<dbReference type="SUPFAM" id="SSF159594">
    <property type="entry name" value="XCC0632-like"/>
    <property type="match status" value="1"/>
</dbReference>
<dbReference type="InterPro" id="IPR005586">
    <property type="entry name" value="ABC_trans_aux"/>
</dbReference>
<feature type="chain" id="PRO_5011683245" evidence="1">
    <location>
        <begin position="23"/>
        <end position="206"/>
    </location>
</feature>
<dbReference type="AlphaFoldDB" id="A0A1G5SGJ0"/>
<protein>
    <submittedName>
        <fullName evidence="3">Putative lipoprotein</fullName>
    </submittedName>
</protein>
<accession>A0A1G5SGJ0</accession>
<dbReference type="RefSeq" id="WP_245654709.1">
    <property type="nucleotide sequence ID" value="NZ_FMWO01000045.1"/>
</dbReference>
<reference evidence="3 4" key="1">
    <citation type="submission" date="2016-10" db="EMBL/GenBank/DDBJ databases">
        <authorList>
            <person name="de Groot N.N."/>
        </authorList>
    </citation>
    <scope>NUCLEOTIDE SEQUENCE [LARGE SCALE GENOMIC DNA]</scope>
    <source>
        <strain evidence="3">1</strain>
    </source>
</reference>
<gene>
    <name evidence="3" type="ORF">NSMM_380131</name>
</gene>
<dbReference type="Gene3D" id="3.40.50.10610">
    <property type="entry name" value="ABC-type transport auxiliary lipoprotein component"/>
    <property type="match status" value="1"/>
</dbReference>
<evidence type="ECO:0000313" key="4">
    <source>
        <dbReference type="Proteomes" id="UP000198729"/>
    </source>
</evidence>
<name>A0A1G5SGJ0_9PROT</name>
<keyword evidence="4" id="KW-1185">Reference proteome</keyword>
<evidence type="ECO:0000313" key="3">
    <source>
        <dbReference type="EMBL" id="SCZ85509.1"/>
    </source>
</evidence>
<keyword evidence="3" id="KW-0449">Lipoprotein</keyword>
<feature type="domain" description="ABC-type transport auxiliary lipoprotein component" evidence="2">
    <location>
        <begin position="44"/>
        <end position="189"/>
    </location>
</feature>
<dbReference type="STRING" id="51642.NSMM_380131"/>
<evidence type="ECO:0000256" key="1">
    <source>
        <dbReference type="SAM" id="SignalP"/>
    </source>
</evidence>
<feature type="signal peptide" evidence="1">
    <location>
        <begin position="1"/>
        <end position="22"/>
    </location>
</feature>
<keyword evidence="1" id="KW-0732">Signal</keyword>
<sequence>MMFKYLVLLLLTGCTISPKAPAPASTFDFGPVSRLEFLQPASFLVQIQVTGITAPVWLDTQAMRYRLAYHHPAQTHVYANNRWVAPPASLLTERIRQHIASWQNPSDRRDNNVRPATYLLKIELEEFMQVFDAVSHSHVIVSLRASLIERDTRLLVAQQRFSETQTTSSADASGAVKAFIAISDQLAAELIRWSAKMAGHPLELPE</sequence>
<proteinExistence type="predicted"/>
<evidence type="ECO:0000259" key="2">
    <source>
        <dbReference type="Pfam" id="PF03886"/>
    </source>
</evidence>
<dbReference type="Pfam" id="PF03886">
    <property type="entry name" value="ABC_trans_aux"/>
    <property type="match status" value="1"/>
</dbReference>
<dbReference type="EMBL" id="FMWO01000045">
    <property type="protein sequence ID" value="SCZ85509.1"/>
    <property type="molecule type" value="Genomic_DNA"/>
</dbReference>